<organism evidence="2 3">
    <name type="scientific">Oryza rufipogon</name>
    <name type="common">Brownbeard rice</name>
    <name type="synonym">Asian wild rice</name>
    <dbReference type="NCBI Taxonomy" id="4529"/>
    <lineage>
        <taxon>Eukaryota</taxon>
        <taxon>Viridiplantae</taxon>
        <taxon>Streptophyta</taxon>
        <taxon>Embryophyta</taxon>
        <taxon>Tracheophyta</taxon>
        <taxon>Spermatophyta</taxon>
        <taxon>Magnoliopsida</taxon>
        <taxon>Liliopsida</taxon>
        <taxon>Poales</taxon>
        <taxon>Poaceae</taxon>
        <taxon>BOP clade</taxon>
        <taxon>Oryzoideae</taxon>
        <taxon>Oryzeae</taxon>
        <taxon>Oryzinae</taxon>
        <taxon>Oryza</taxon>
    </lineage>
</organism>
<reference evidence="3" key="1">
    <citation type="submission" date="2013-06" db="EMBL/GenBank/DDBJ databases">
        <authorList>
            <person name="Zhao Q."/>
        </authorList>
    </citation>
    <scope>NUCLEOTIDE SEQUENCE</scope>
    <source>
        <strain evidence="3">cv. W1943</strain>
    </source>
</reference>
<reference evidence="2" key="2">
    <citation type="submission" date="2015-06" db="UniProtKB">
        <authorList>
            <consortium name="EnsemblPlants"/>
        </authorList>
    </citation>
    <scope>IDENTIFICATION</scope>
</reference>
<feature type="compositionally biased region" description="Polar residues" evidence="1">
    <location>
        <begin position="7"/>
        <end position="27"/>
    </location>
</feature>
<sequence length="67" mass="7124">MADAMDSSDTPTPVDGSTPTSTAQESASEPKTRRKTDIAWAYCTHITQGGEKRSNACTVTWFVAGSI</sequence>
<dbReference type="HOGENOM" id="CLU_2816938_0_0_1"/>
<evidence type="ECO:0000256" key="1">
    <source>
        <dbReference type="SAM" id="MobiDB-lite"/>
    </source>
</evidence>
<dbReference type="EnsemblPlants" id="ORUFI05G00920.1">
    <property type="protein sequence ID" value="ORUFI05G00920.1"/>
    <property type="gene ID" value="ORUFI05G00920"/>
</dbReference>
<feature type="region of interest" description="Disordered" evidence="1">
    <location>
        <begin position="1"/>
        <end position="34"/>
    </location>
</feature>
<proteinExistence type="predicted"/>
<accession>A0A0E0PGL9</accession>
<evidence type="ECO:0000313" key="2">
    <source>
        <dbReference type="EnsemblPlants" id="ORUFI05G00920.1"/>
    </source>
</evidence>
<dbReference type="Gramene" id="ORUFI05G00920.1">
    <property type="protein sequence ID" value="ORUFI05G00920.1"/>
    <property type="gene ID" value="ORUFI05G00920"/>
</dbReference>
<name>A0A0E0PGL9_ORYRU</name>
<protein>
    <submittedName>
        <fullName evidence="2">Uncharacterized protein</fullName>
    </submittedName>
</protein>
<dbReference type="Proteomes" id="UP000008022">
    <property type="component" value="Unassembled WGS sequence"/>
</dbReference>
<evidence type="ECO:0000313" key="3">
    <source>
        <dbReference type="Proteomes" id="UP000008022"/>
    </source>
</evidence>
<dbReference type="AlphaFoldDB" id="A0A0E0PGL9"/>
<keyword evidence="3" id="KW-1185">Reference proteome</keyword>